<evidence type="ECO:0000313" key="2">
    <source>
        <dbReference type="EMBL" id="CRK92764.1"/>
    </source>
</evidence>
<dbReference type="Proteomes" id="UP000183832">
    <property type="component" value="Unassembled WGS sequence"/>
</dbReference>
<keyword evidence="3" id="KW-1185">Reference proteome</keyword>
<sequence>MEQVFKIDISDICKLLKIQYSLRILVDRSEDVRKEALFRLKDILNNNIIFKESPDCPTVVNLEVLVRHLIQWFQLRPLTQEHEVLNLLTLIISQKELLNAVTHHIGISSLREEFLKIGNLKLNENCMIKVQKIIELLNDYETGIVPEMMQEQDSSQENNSDSYTNCLTARNRKSISNPVKDEELFWIRLEGKNKDIFNAINNMLLHYRQSDTGRKNFDLFLKNTDEFPIEFYFQSPNVLSTVINMNISDDENTSINIIKFIRFIVNSIQSRLIESFEYADDQELNFPSVKNHFNQIMTMLTIYFETLQKNFSLDVFKKNLDYLNEVYLLLFDVSFFIRKTKNACETDFNQLINAIGNFAKLLRTYKTPLNRDLGVIRVHYMLSIYSINFLVSSVDTTKISEKYPNNAWEFESNFAMLDGGLKMSQCQIYSMVINNRVSIVKKDNELSLFLNSRLMWRPVVQLFQNWYKMSGEEILKIGVDALKTICIHRSLELVKLLTTSIKNCSKQYADNLMLKQLAQDIFLQLLCTEILEIRQHAYSFAKKSIQEKINDKPKDDPSCDDSLCHIFGIPIKTEIFTEIICFGLTDVDEEIRKCSKSIFVVLLRSKIIFSERHWLRIYDIMKPVLPLPTAVLKDHNHMDMLVNGYYQSSSSHHQHQLNQALARFFFSKDPESRSAAKKNLLKNLRFEEDSIEVIPDDFCILPKHMVKLLALPNNVGYDEENYKEIYRIFKNPNTINKENVTSLLIQLSGLMNSRELCHKSHDDNIWIYFTAN</sequence>
<name>A0A1J1HZL3_9DIPT</name>
<dbReference type="EMBL" id="CVRI01000035">
    <property type="protein sequence ID" value="CRK92764.1"/>
    <property type="molecule type" value="Genomic_DNA"/>
</dbReference>
<organism evidence="2 3">
    <name type="scientific">Clunio marinus</name>
    <dbReference type="NCBI Taxonomy" id="568069"/>
    <lineage>
        <taxon>Eukaryota</taxon>
        <taxon>Metazoa</taxon>
        <taxon>Ecdysozoa</taxon>
        <taxon>Arthropoda</taxon>
        <taxon>Hexapoda</taxon>
        <taxon>Insecta</taxon>
        <taxon>Pterygota</taxon>
        <taxon>Neoptera</taxon>
        <taxon>Endopterygota</taxon>
        <taxon>Diptera</taxon>
        <taxon>Nematocera</taxon>
        <taxon>Chironomoidea</taxon>
        <taxon>Chironomidae</taxon>
        <taxon>Clunio</taxon>
    </lineage>
</organism>
<protein>
    <submittedName>
        <fullName evidence="2">CLUMA_CG006458, isoform A</fullName>
    </submittedName>
</protein>
<evidence type="ECO:0000313" key="3">
    <source>
        <dbReference type="Proteomes" id="UP000183832"/>
    </source>
</evidence>
<dbReference type="OrthoDB" id="428850at2759"/>
<proteinExistence type="predicted"/>
<dbReference type="AlphaFoldDB" id="A0A1J1HZL3"/>
<dbReference type="STRING" id="568069.A0A1J1HZL3"/>
<dbReference type="GO" id="GO:0036064">
    <property type="term" value="C:ciliary basal body"/>
    <property type="evidence" value="ECO:0007669"/>
    <property type="project" value="InterPro"/>
</dbReference>
<dbReference type="InterPro" id="IPR029249">
    <property type="entry name" value="Rotatin_N"/>
</dbReference>
<dbReference type="GO" id="GO:0005813">
    <property type="term" value="C:centrosome"/>
    <property type="evidence" value="ECO:0007669"/>
    <property type="project" value="InterPro"/>
</dbReference>
<dbReference type="GO" id="GO:0007099">
    <property type="term" value="P:centriole replication"/>
    <property type="evidence" value="ECO:0007669"/>
    <property type="project" value="TreeGrafter"/>
</dbReference>
<evidence type="ECO:0000259" key="1">
    <source>
        <dbReference type="Pfam" id="PF14726"/>
    </source>
</evidence>
<feature type="domain" description="Rotatin N-terminal" evidence="1">
    <location>
        <begin position="32"/>
        <end position="114"/>
    </location>
</feature>
<dbReference type="GO" id="GO:0005814">
    <property type="term" value="C:centriole"/>
    <property type="evidence" value="ECO:0007669"/>
    <property type="project" value="TreeGrafter"/>
</dbReference>
<dbReference type="PANTHER" id="PTHR31691">
    <property type="entry name" value="ROTATIN"/>
    <property type="match status" value="1"/>
</dbReference>
<dbReference type="GO" id="GO:0032053">
    <property type="term" value="P:ciliary basal body organization"/>
    <property type="evidence" value="ECO:0007669"/>
    <property type="project" value="TreeGrafter"/>
</dbReference>
<accession>A0A1J1HZL3</accession>
<dbReference type="Pfam" id="PF14726">
    <property type="entry name" value="RTTN_N"/>
    <property type="match status" value="1"/>
</dbReference>
<reference evidence="2 3" key="1">
    <citation type="submission" date="2015-04" db="EMBL/GenBank/DDBJ databases">
        <authorList>
            <person name="Syromyatnikov M.Y."/>
            <person name="Popov V.N."/>
        </authorList>
    </citation>
    <scope>NUCLEOTIDE SEQUENCE [LARGE SCALE GENOMIC DNA]</scope>
</reference>
<dbReference type="PANTHER" id="PTHR31691:SF1">
    <property type="entry name" value="ROTATIN"/>
    <property type="match status" value="1"/>
</dbReference>
<dbReference type="InterPro" id="IPR030791">
    <property type="entry name" value="Rotatin"/>
</dbReference>
<gene>
    <name evidence="2" type="ORF">CLUMA_CG006458</name>
</gene>
<dbReference type="GO" id="GO:0010457">
    <property type="term" value="P:centriole-centriole cohesion"/>
    <property type="evidence" value="ECO:0007669"/>
    <property type="project" value="TreeGrafter"/>
</dbReference>